<dbReference type="Proteomes" id="UP000297635">
    <property type="component" value="Unassembled WGS sequence"/>
</dbReference>
<evidence type="ECO:0000256" key="2">
    <source>
        <dbReference type="ARBA" id="ARBA00022598"/>
    </source>
</evidence>
<dbReference type="EMBL" id="SJSA01000002">
    <property type="protein sequence ID" value="TGG36360.1"/>
    <property type="molecule type" value="Genomic_DNA"/>
</dbReference>
<dbReference type="SUPFAM" id="SSF56801">
    <property type="entry name" value="Acetyl-CoA synthetase-like"/>
    <property type="match status" value="1"/>
</dbReference>
<reference evidence="4 5" key="1">
    <citation type="submission" date="2019-02" db="EMBL/GenBank/DDBJ databases">
        <title>Isolation and identification of novel species under the genus Muribaculum.</title>
        <authorList>
            <person name="Miyake S."/>
            <person name="Ding Y."/>
            <person name="Low A."/>
            <person name="Soh M."/>
            <person name="Seedorf H."/>
        </authorList>
    </citation>
    <scope>NUCLEOTIDE SEQUENCE [LARGE SCALE GENOMIC DNA]</scope>
    <source>
        <strain evidence="4 5">TLL-A3</strain>
    </source>
</reference>
<dbReference type="Gene3D" id="3.40.50.12780">
    <property type="entry name" value="N-terminal domain of ligase-like"/>
    <property type="match status" value="1"/>
</dbReference>
<keyword evidence="2" id="KW-0436">Ligase</keyword>
<organism evidence="4 5">
    <name type="scientific">Duncaniella freteri</name>
    <dbReference type="NCBI Taxonomy" id="2530391"/>
    <lineage>
        <taxon>Bacteria</taxon>
        <taxon>Pseudomonadati</taxon>
        <taxon>Bacteroidota</taxon>
        <taxon>Bacteroidia</taxon>
        <taxon>Bacteroidales</taxon>
        <taxon>Muribaculaceae</taxon>
        <taxon>Duncaniella</taxon>
    </lineage>
</organism>
<keyword evidence="5" id="KW-1185">Reference proteome</keyword>
<dbReference type="GO" id="GO:0031956">
    <property type="term" value="F:medium-chain fatty acid-CoA ligase activity"/>
    <property type="evidence" value="ECO:0007669"/>
    <property type="project" value="TreeGrafter"/>
</dbReference>
<dbReference type="PANTHER" id="PTHR43201:SF5">
    <property type="entry name" value="MEDIUM-CHAIN ACYL-COA LIGASE ACSF2, MITOCHONDRIAL"/>
    <property type="match status" value="1"/>
</dbReference>
<dbReference type="Pfam" id="PF00501">
    <property type="entry name" value="AMP-binding"/>
    <property type="match status" value="1"/>
</dbReference>
<dbReference type="AlphaFoldDB" id="A0A4Z0V1S5"/>
<feature type="domain" description="AMP-dependent synthetase/ligase" evidence="3">
    <location>
        <begin position="31"/>
        <end position="175"/>
    </location>
</feature>
<dbReference type="InterPro" id="IPR042099">
    <property type="entry name" value="ANL_N_sf"/>
</dbReference>
<dbReference type="InterPro" id="IPR000873">
    <property type="entry name" value="AMP-dep_synth/lig_dom"/>
</dbReference>
<dbReference type="GeneID" id="82150287"/>
<evidence type="ECO:0000313" key="4">
    <source>
        <dbReference type="EMBL" id="TGG36360.1"/>
    </source>
</evidence>
<evidence type="ECO:0000313" key="5">
    <source>
        <dbReference type="Proteomes" id="UP000297635"/>
    </source>
</evidence>
<protein>
    <submittedName>
        <fullName evidence="4">AMP-dependent synthetase</fullName>
    </submittedName>
</protein>
<sequence length="324" mass="35897">MSHTLHHESILTNEAAEFINEWNNSSRYVKAHTSGTTGTPKDILLLKDDMRASARATIKFFGINSGSTIMLPLSPDYIAGKMQIVRAIEAGCKLITERPSSHPFQSLEIDNCDLIPIVPSQIEGLLKSPIANKTRNIIIGGAPLSPLQEHTMSRSGIRAFATYGMTETCSHVALRLIGYNTYRSLPGFIFSIDSRGCLVIDSSTLSCGRLTTNDMVKLISTGEFEWLGRYDNVINSGGIKIHPEKIERILQSILPTGVTAYVTSRKSQQWGEEAVIVTDNCALTSELLQRLRPLLPQHHTPHDIIHVTKIQHTTSGKIIRQRFP</sequence>
<dbReference type="Gene3D" id="3.30.300.30">
    <property type="match status" value="1"/>
</dbReference>
<dbReference type="InterPro" id="IPR045851">
    <property type="entry name" value="AMP-bd_C_sf"/>
</dbReference>
<accession>A0A4Z0V1S5</accession>
<evidence type="ECO:0000256" key="1">
    <source>
        <dbReference type="ARBA" id="ARBA00006432"/>
    </source>
</evidence>
<comment type="caution">
    <text evidence="4">The sequence shown here is derived from an EMBL/GenBank/DDBJ whole genome shotgun (WGS) entry which is preliminary data.</text>
</comment>
<dbReference type="PANTHER" id="PTHR43201">
    <property type="entry name" value="ACYL-COA SYNTHETASE"/>
    <property type="match status" value="1"/>
</dbReference>
<proteinExistence type="inferred from homology"/>
<gene>
    <name evidence="4" type="ORF">EZ315_10855</name>
</gene>
<dbReference type="GO" id="GO:0006631">
    <property type="term" value="P:fatty acid metabolic process"/>
    <property type="evidence" value="ECO:0007669"/>
    <property type="project" value="TreeGrafter"/>
</dbReference>
<evidence type="ECO:0000259" key="3">
    <source>
        <dbReference type="Pfam" id="PF00501"/>
    </source>
</evidence>
<comment type="similarity">
    <text evidence="1">Belongs to the ATP-dependent AMP-binding enzyme family.</text>
</comment>
<dbReference type="RefSeq" id="WP_135472099.1">
    <property type="nucleotide sequence ID" value="NZ_CASGTF010000058.1"/>
</dbReference>
<name>A0A4Z0V1S5_9BACT</name>